<dbReference type="VEuPathDB" id="TriTrypDB:TvY486_1010030"/>
<evidence type="ECO:0000313" key="2">
    <source>
        <dbReference type="EMBL" id="CCC51958.1"/>
    </source>
</evidence>
<feature type="domain" description="RNA-editing substrate-binding complex 8 protein HEAT repeats" evidence="1">
    <location>
        <begin position="144"/>
        <end position="543"/>
    </location>
</feature>
<organism evidence="2">
    <name type="scientific">Trypanosoma vivax (strain Y486)</name>
    <dbReference type="NCBI Taxonomy" id="1055687"/>
    <lineage>
        <taxon>Eukaryota</taxon>
        <taxon>Discoba</taxon>
        <taxon>Euglenozoa</taxon>
        <taxon>Kinetoplastea</taxon>
        <taxon>Metakinetoplastina</taxon>
        <taxon>Trypanosomatida</taxon>
        <taxon>Trypanosomatidae</taxon>
        <taxon>Trypanosoma</taxon>
        <taxon>Duttonella</taxon>
    </lineage>
</organism>
<reference evidence="2" key="1">
    <citation type="journal article" date="2012" name="Proc. Natl. Acad. Sci. U.S.A.">
        <title>Antigenic diversity is generated by distinct evolutionary mechanisms in African trypanosome species.</title>
        <authorList>
            <person name="Jackson A.P."/>
            <person name="Berry A."/>
            <person name="Aslett M."/>
            <person name="Allison H.C."/>
            <person name="Burton P."/>
            <person name="Vavrova-Anderson J."/>
            <person name="Brown R."/>
            <person name="Browne H."/>
            <person name="Corton N."/>
            <person name="Hauser H."/>
            <person name="Gamble J."/>
            <person name="Gilderthorp R."/>
            <person name="Marcello L."/>
            <person name="McQuillan J."/>
            <person name="Otto T.D."/>
            <person name="Quail M.A."/>
            <person name="Sanders M.J."/>
            <person name="van Tonder A."/>
            <person name="Ginger M.L."/>
            <person name="Field M.C."/>
            <person name="Barry J.D."/>
            <person name="Hertz-Fowler C."/>
            <person name="Berriman M."/>
        </authorList>
    </citation>
    <scope>NUCLEOTIDE SEQUENCE</scope>
    <source>
        <strain evidence="2">Y486</strain>
    </source>
</reference>
<dbReference type="AlphaFoldDB" id="G0U7V0"/>
<evidence type="ECO:0000259" key="1">
    <source>
        <dbReference type="Pfam" id="PF26172"/>
    </source>
</evidence>
<accession>G0U7V0</accession>
<gene>
    <name evidence="2" type="ORF">TVY486_1010030</name>
</gene>
<feature type="domain" description="RNA-editing substrate-binding complex 8 protein HEAT repeats" evidence="1">
    <location>
        <begin position="26"/>
        <end position="82"/>
    </location>
</feature>
<proteinExistence type="predicted"/>
<dbReference type="InterPro" id="IPR058977">
    <property type="entry name" value="RESC8_HEAT"/>
</dbReference>
<dbReference type="EMBL" id="HE573026">
    <property type="protein sequence ID" value="CCC51958.1"/>
    <property type="molecule type" value="Genomic_DNA"/>
</dbReference>
<protein>
    <recommendedName>
        <fullName evidence="1">RNA-editing substrate-binding complex 8 protein HEAT repeats domain-containing protein</fullName>
    </recommendedName>
</protein>
<name>G0U7V0_TRYVY</name>
<dbReference type="OMA" id="NYTNYEH"/>
<sequence>MRCSVPQLRAGGLAALLNAVASRRVVLTSEDVYKMCSLLKAKEDTLSLRENYDFIRGIHAQYSEMDPETVSPFQRSFIDGTFATFPNLTASCSLPTSKGEECLPNHCTTQLAADGRGTMTREGAVGLTDGEPTVEQRIAAINELVQEFVSSNFVGSNGMQKVQKHCKALELQLRQMKPFEVVSLVRALSMIHYHDSTFTHLLARRSCEVASKLSASEICRTYYNLSKLQNHDSMVAFVNQIEAQLDKLHREQVQFVAMALERQTQIASAPSRMVPKLLSRGAAVLSEADSAVFHRSLLVVAARYSQNRHPAVAKIMANVSKHLDSISERDLLTVLQTVVDLGFSAASPGMTELLKKTATVAETAEIRNLDTLMDILSVLPVDTGDIMAKLLERLVLESGKLTVPQLAFTLDLLSTYPPARGHACIAALAFAASVRSASFDSETLEQAVLNLAQLQQFSDDFYSLATVLNNEKGGFRRFEKLIGVMKCCTPEVVADVRGQEMITKGILGLAPSLNDEELAETRKLLVHLGVDDKNVHQTIFRRAKQMQRSAGSRWASRGYDDAGSFL</sequence>
<dbReference type="Pfam" id="PF26172">
    <property type="entry name" value="RESC8"/>
    <property type="match status" value="2"/>
</dbReference>